<protein>
    <recommendedName>
        <fullName evidence="6">STAS domain-containing protein</fullName>
    </recommendedName>
</protein>
<evidence type="ECO:0000256" key="4">
    <source>
        <dbReference type="ARBA" id="ARBA00023136"/>
    </source>
</evidence>
<evidence type="ECO:0000313" key="8">
    <source>
        <dbReference type="Proteomes" id="UP000175691"/>
    </source>
</evidence>
<dbReference type="SUPFAM" id="SSF52091">
    <property type="entry name" value="SpoIIaa-like"/>
    <property type="match status" value="1"/>
</dbReference>
<feature type="transmembrane region" description="Helical" evidence="5">
    <location>
        <begin position="304"/>
        <end position="323"/>
    </location>
</feature>
<dbReference type="EMBL" id="MDHN01000029">
    <property type="protein sequence ID" value="OFC70412.1"/>
    <property type="molecule type" value="Genomic_DNA"/>
</dbReference>
<feature type="transmembrane region" description="Helical" evidence="5">
    <location>
        <begin position="398"/>
        <end position="428"/>
    </location>
</feature>
<keyword evidence="4 5" id="KW-0472">Membrane</keyword>
<comment type="caution">
    <text evidence="7">The sequence shown here is derived from an EMBL/GenBank/DDBJ whole genome shotgun (WGS) entry which is preliminary data.</text>
</comment>
<comment type="subcellular location">
    <subcellularLocation>
        <location evidence="1">Membrane</location>
        <topology evidence="1">Multi-pass membrane protein</topology>
    </subcellularLocation>
</comment>
<dbReference type="CDD" id="cd07042">
    <property type="entry name" value="STAS_SulP_like_sulfate_transporter"/>
    <property type="match status" value="1"/>
</dbReference>
<gene>
    <name evidence="7" type="ORF">BFC18_14710</name>
</gene>
<dbReference type="GO" id="GO:0055085">
    <property type="term" value="P:transmembrane transport"/>
    <property type="evidence" value="ECO:0007669"/>
    <property type="project" value="InterPro"/>
</dbReference>
<feature type="transmembrane region" description="Helical" evidence="5">
    <location>
        <begin position="272"/>
        <end position="292"/>
    </location>
</feature>
<evidence type="ECO:0000256" key="5">
    <source>
        <dbReference type="SAM" id="Phobius"/>
    </source>
</evidence>
<feature type="transmembrane region" description="Helical" evidence="5">
    <location>
        <begin position="18"/>
        <end position="37"/>
    </location>
</feature>
<feature type="transmembrane region" description="Helical" evidence="5">
    <location>
        <begin position="71"/>
        <end position="90"/>
    </location>
</feature>
<dbReference type="InterPro" id="IPR002645">
    <property type="entry name" value="STAS_dom"/>
</dbReference>
<feature type="transmembrane region" description="Helical" evidence="5">
    <location>
        <begin position="49"/>
        <end position="64"/>
    </location>
</feature>
<feature type="transmembrane region" description="Helical" evidence="5">
    <location>
        <begin position="214"/>
        <end position="236"/>
    </location>
</feature>
<feature type="transmembrane region" description="Helical" evidence="5">
    <location>
        <begin position="344"/>
        <end position="362"/>
    </location>
</feature>
<dbReference type="Pfam" id="PF01740">
    <property type="entry name" value="STAS"/>
    <property type="match status" value="1"/>
</dbReference>
<dbReference type="NCBIfam" id="TIGR00815">
    <property type="entry name" value="sulP"/>
    <property type="match status" value="1"/>
</dbReference>
<dbReference type="Gene3D" id="3.30.750.24">
    <property type="entry name" value="STAS domain"/>
    <property type="match status" value="1"/>
</dbReference>
<evidence type="ECO:0000259" key="6">
    <source>
        <dbReference type="PROSITE" id="PS50801"/>
    </source>
</evidence>
<evidence type="ECO:0000256" key="1">
    <source>
        <dbReference type="ARBA" id="ARBA00004141"/>
    </source>
</evidence>
<feature type="transmembrane region" description="Helical" evidence="5">
    <location>
        <begin position="130"/>
        <end position="154"/>
    </location>
</feature>
<sequence length="578" mass="61849">MLPVPLVQALKGYSRSHFVSDLVAGCVTAFIAVPQTMAYAQLAGLPAEYGLYSSLLPLICYALFGSSRTLVVGPAALISLMIASAIGQIAPASPEAYMQISVNLAMLVGLILMAMSALRLGSFAKLISSPVITGFTSASALIIAASQLNLVLGIEDEKGATFIDTISRMPASLTSSNLSVVLLSAMAFVILWAGKSLLPVLANKLNLPDTAAIALNKSGPIFAVIAGTLVVALWSLNTTQQVAVLGAIPDSLPSLSWALIEFSLWRELALPAFSIALICFLTSISTGSTLASKDHERVNANQELLALGVTNLSSALTGSFALAGSVSRSMVNYSAGAATQIANVVSAFVVLITILFLTPWFYYLPQAVLGAIVIMSVLPMIALNNLRQRWQFNKADAISLLVTFFATLLLGVELGIWAGIACSIILLLQRASQPHIAEVGRAKNGYFRNINRLDVETLPNTIFLRIDESLYFANVQYVESAIMKRCAKSDKLEHLVLIFSSVSFVDESALESLERLLINLKNAGITLHLSDVKGMVQDRLKFTDIEEKLKPGQMFYTADEAMTVLRSGKSTFIQEGAC</sequence>
<keyword evidence="8" id="KW-1185">Reference proteome</keyword>
<evidence type="ECO:0000313" key="7">
    <source>
        <dbReference type="EMBL" id="OFC70412.1"/>
    </source>
</evidence>
<dbReference type="Pfam" id="PF00916">
    <property type="entry name" value="Sulfate_transp"/>
    <property type="match status" value="1"/>
</dbReference>
<evidence type="ECO:0000256" key="3">
    <source>
        <dbReference type="ARBA" id="ARBA00022989"/>
    </source>
</evidence>
<organism evidence="7 8">
    <name type="scientific">Alteromonas confluentis</name>
    <dbReference type="NCBI Taxonomy" id="1656094"/>
    <lineage>
        <taxon>Bacteria</taxon>
        <taxon>Pseudomonadati</taxon>
        <taxon>Pseudomonadota</taxon>
        <taxon>Gammaproteobacteria</taxon>
        <taxon>Alteromonadales</taxon>
        <taxon>Alteromonadaceae</taxon>
        <taxon>Alteromonas/Salinimonas group</taxon>
        <taxon>Alteromonas</taxon>
    </lineage>
</organism>
<feature type="domain" description="STAS" evidence="6">
    <location>
        <begin position="451"/>
        <end position="565"/>
    </location>
</feature>
<keyword evidence="2 5" id="KW-0812">Transmembrane</keyword>
<feature type="transmembrane region" description="Helical" evidence="5">
    <location>
        <begin position="96"/>
        <end position="118"/>
    </location>
</feature>
<dbReference type="PANTHER" id="PTHR11814">
    <property type="entry name" value="SULFATE TRANSPORTER"/>
    <property type="match status" value="1"/>
</dbReference>
<dbReference type="PROSITE" id="PS50801">
    <property type="entry name" value="STAS"/>
    <property type="match status" value="1"/>
</dbReference>
<keyword evidence="3 5" id="KW-1133">Transmembrane helix</keyword>
<dbReference type="InterPro" id="IPR011547">
    <property type="entry name" value="SLC26A/SulP_dom"/>
</dbReference>
<dbReference type="OrthoDB" id="9769739at2"/>
<dbReference type="InterPro" id="IPR001902">
    <property type="entry name" value="SLC26A/SulP_fam"/>
</dbReference>
<dbReference type="GO" id="GO:0016020">
    <property type="term" value="C:membrane"/>
    <property type="evidence" value="ECO:0007669"/>
    <property type="project" value="UniProtKB-SubCell"/>
</dbReference>
<proteinExistence type="predicted"/>
<feature type="transmembrane region" description="Helical" evidence="5">
    <location>
        <begin position="368"/>
        <end position="386"/>
    </location>
</feature>
<reference evidence="7 8" key="1">
    <citation type="submission" date="2016-08" db="EMBL/GenBank/DDBJ databases">
        <authorList>
            <person name="Seilhamer J.J."/>
        </authorList>
    </citation>
    <scope>NUCLEOTIDE SEQUENCE [LARGE SCALE GENOMIC DNA]</scope>
    <source>
        <strain evidence="7 8">KCTC 42603</strain>
    </source>
</reference>
<name>A0A1E7ZAC9_9ALTE</name>
<dbReference type="InterPro" id="IPR036513">
    <property type="entry name" value="STAS_dom_sf"/>
</dbReference>
<accession>A0A1E7ZAC9</accession>
<dbReference type="AlphaFoldDB" id="A0A1E7ZAC9"/>
<dbReference type="Proteomes" id="UP000175691">
    <property type="component" value="Unassembled WGS sequence"/>
</dbReference>
<dbReference type="STRING" id="1656094.BFC18_14710"/>
<feature type="transmembrane region" description="Helical" evidence="5">
    <location>
        <begin position="174"/>
        <end position="193"/>
    </location>
</feature>
<evidence type="ECO:0000256" key="2">
    <source>
        <dbReference type="ARBA" id="ARBA00022692"/>
    </source>
</evidence>